<dbReference type="InterPro" id="IPR050177">
    <property type="entry name" value="Lipid_A_modif_metabolic_enz"/>
</dbReference>
<comment type="subcellular location">
    <subcellularLocation>
        <location evidence="1">Endoplasmic reticulum membrane</location>
        <topology evidence="1">Single-pass membrane protein</topology>
    </subcellularLocation>
    <subcellularLocation>
        <location evidence="2">Lipid droplet</location>
    </subcellularLocation>
</comment>
<evidence type="ECO:0000256" key="10">
    <source>
        <dbReference type="ARBA" id="ARBA00022824"/>
    </source>
</evidence>
<keyword evidence="16" id="KW-0520">NAD</keyword>
<keyword evidence="20" id="KW-0753">Steroid metabolism</keyword>
<evidence type="ECO:0000256" key="24">
    <source>
        <dbReference type="ARBA" id="ARBA00051208"/>
    </source>
</evidence>
<evidence type="ECO:0000256" key="26">
    <source>
        <dbReference type="ARBA" id="ARBA00051762"/>
    </source>
</evidence>
<evidence type="ECO:0000256" key="4">
    <source>
        <dbReference type="ARBA" id="ARBA00011738"/>
    </source>
</evidence>
<dbReference type="FunFam" id="3.40.50.720:FF:000251">
    <property type="entry name" value="Sterol-4-alpha-carboxylate 3-dehydrogenase, decarboxylating"/>
    <property type="match status" value="1"/>
</dbReference>
<dbReference type="EMBL" id="PZQS01000003">
    <property type="protein sequence ID" value="PVD35038.1"/>
    <property type="molecule type" value="Genomic_DNA"/>
</dbReference>
<dbReference type="PANTHER" id="PTHR43245">
    <property type="entry name" value="BIFUNCTIONAL POLYMYXIN RESISTANCE PROTEIN ARNA"/>
    <property type="match status" value="1"/>
</dbReference>
<evidence type="ECO:0000256" key="12">
    <source>
        <dbReference type="ARBA" id="ARBA00022989"/>
    </source>
</evidence>
<comment type="catalytic activity">
    <reaction evidence="21">
        <text>4alpha-carboxyzymosterol + NAD(+) = zymosterone + CO2 + NADH</text>
        <dbReference type="Rhea" id="RHEA:47164"/>
        <dbReference type="ChEBI" id="CHEBI:16526"/>
        <dbReference type="ChEBI" id="CHEBI:52386"/>
        <dbReference type="ChEBI" id="CHEBI:57540"/>
        <dbReference type="ChEBI" id="CHEBI:57945"/>
        <dbReference type="ChEBI" id="CHEBI:143575"/>
    </reaction>
    <physiologicalReaction direction="left-to-right" evidence="21">
        <dbReference type="Rhea" id="RHEA:47165"/>
    </physiologicalReaction>
</comment>
<evidence type="ECO:0000256" key="19">
    <source>
        <dbReference type="ARBA" id="ARBA00023166"/>
    </source>
</evidence>
<evidence type="ECO:0000256" key="30">
    <source>
        <dbReference type="ARBA" id="ARBA00052802"/>
    </source>
</evidence>
<evidence type="ECO:0000256" key="22">
    <source>
        <dbReference type="ARBA" id="ARBA00051020"/>
    </source>
</evidence>
<keyword evidence="11" id="KW-0752">Steroid biosynthesis</keyword>
<protein>
    <recommendedName>
        <fullName evidence="33">Sterol-4-alpha-carboxylate 3-dehydrogenase, decarboxylating</fullName>
        <ecNumber evidence="32">1.1.1.170</ecNumber>
    </recommendedName>
</protein>
<evidence type="ECO:0000256" key="1">
    <source>
        <dbReference type="ARBA" id="ARBA00004389"/>
    </source>
</evidence>
<evidence type="ECO:0000256" key="6">
    <source>
        <dbReference type="ARBA" id="ARBA00022548"/>
    </source>
</evidence>
<comment type="catalytic activity">
    <reaction evidence="22">
        <text>4alpha-carboxy-5alpha-cholest-8-ene-3beta-ol + NADP(+) = 5alpha-cholest-8-en-3-one + CO2 + NADPH</text>
        <dbReference type="Rhea" id="RHEA:46848"/>
        <dbReference type="ChEBI" id="CHEBI:16526"/>
        <dbReference type="ChEBI" id="CHEBI:57783"/>
        <dbReference type="ChEBI" id="CHEBI:58349"/>
        <dbReference type="ChEBI" id="CHEBI:87055"/>
        <dbReference type="ChEBI" id="CHEBI:87056"/>
    </reaction>
    <physiologicalReaction direction="left-to-right" evidence="22">
        <dbReference type="Rhea" id="RHEA:46849"/>
    </physiologicalReaction>
</comment>
<keyword evidence="6" id="KW-0153">Cholesterol metabolism</keyword>
<feature type="domain" description="3-beta hydroxysteroid dehydrogenase/isomerase" evidence="35">
    <location>
        <begin position="9"/>
        <end position="262"/>
    </location>
</feature>
<evidence type="ECO:0000256" key="20">
    <source>
        <dbReference type="ARBA" id="ARBA00023221"/>
    </source>
</evidence>
<keyword evidence="19" id="KW-1207">Sterol metabolism</keyword>
<comment type="catalytic activity">
    <reaction evidence="26">
        <text>4alpha-carboxy-4beta-methyl-5alpha-cholest-8-en-3beta-ol + NAD(+) = 4alpha-methyl-5alpha-cholest-8-en-3-one + CO2 + NADH</text>
        <dbReference type="Rhea" id="RHEA:47168"/>
        <dbReference type="ChEBI" id="CHEBI:16526"/>
        <dbReference type="ChEBI" id="CHEBI:57540"/>
        <dbReference type="ChEBI" id="CHEBI:57945"/>
        <dbReference type="ChEBI" id="CHEBI:87047"/>
        <dbReference type="ChEBI" id="CHEBI:87050"/>
    </reaction>
    <physiologicalReaction direction="left-to-right" evidence="26">
        <dbReference type="Rhea" id="RHEA:47169"/>
    </physiologicalReaction>
</comment>
<comment type="catalytic activity">
    <reaction evidence="24">
        <text>a 3beta-hydroxysteroid-4alpha-carboxylate + NAD(+) = a 3-oxosteroid + CO2 + NADH</text>
        <dbReference type="Rhea" id="RHEA:34775"/>
        <dbReference type="ChEBI" id="CHEBI:16526"/>
        <dbReference type="ChEBI" id="CHEBI:47788"/>
        <dbReference type="ChEBI" id="CHEBI:57540"/>
        <dbReference type="ChEBI" id="CHEBI:57945"/>
        <dbReference type="ChEBI" id="CHEBI:136966"/>
        <dbReference type="EC" id="1.1.1.170"/>
    </reaction>
</comment>
<evidence type="ECO:0000313" key="36">
    <source>
        <dbReference type="EMBL" id="PVD35038.1"/>
    </source>
</evidence>
<comment type="pathway">
    <text evidence="31">Steroid biosynthesis; zymosterol biosynthesis; zymosterol from lanosterol: step 4/6.</text>
</comment>
<evidence type="ECO:0000256" key="33">
    <source>
        <dbReference type="ARBA" id="ARBA00074569"/>
    </source>
</evidence>
<evidence type="ECO:0000256" key="8">
    <source>
        <dbReference type="ARBA" id="ARBA00022692"/>
    </source>
</evidence>
<evidence type="ECO:0000256" key="13">
    <source>
        <dbReference type="ARBA" id="ARBA00022990"/>
    </source>
</evidence>
<evidence type="ECO:0000256" key="34">
    <source>
        <dbReference type="RuleBase" id="RU004475"/>
    </source>
</evidence>
<proteinExistence type="inferred from homology"/>
<evidence type="ECO:0000256" key="18">
    <source>
        <dbReference type="ARBA" id="ARBA00023136"/>
    </source>
</evidence>
<evidence type="ECO:0000256" key="9">
    <source>
        <dbReference type="ARBA" id="ARBA00022778"/>
    </source>
</evidence>
<keyword evidence="8 34" id="KW-0812">Transmembrane</keyword>
<keyword evidence="5" id="KW-0444">Lipid biosynthesis</keyword>
<evidence type="ECO:0000259" key="35">
    <source>
        <dbReference type="Pfam" id="PF01073"/>
    </source>
</evidence>
<dbReference type="Proteomes" id="UP000245119">
    <property type="component" value="Linkage Group LG3"/>
</dbReference>
<name>A0A2T7PNP9_POMCA</name>
<keyword evidence="10" id="KW-0256">Endoplasmic reticulum</keyword>
<keyword evidence="12 34" id="KW-1133">Transmembrane helix</keyword>
<dbReference type="EC" id="1.1.1.170" evidence="32"/>
<dbReference type="Gene3D" id="3.40.50.720">
    <property type="entry name" value="NAD(P)-binding Rossmann-like Domain"/>
    <property type="match status" value="1"/>
</dbReference>
<evidence type="ECO:0000256" key="29">
    <source>
        <dbReference type="ARBA" id="ARBA00052679"/>
    </source>
</evidence>
<sequence length="343" mass="38380">MAIMDADYLVIGGCGFLGQHLCERLLERGYSVRVFDIRKTFENEKITFIIGDLCKKEDLMAAIQGVSCVFHCASPSPLSNNRELFHKVNVEGTKLLIQLCKWAGVQRLVLTSSASVVYEGKDIKGGHEDLPYAAQPIDAYTETKIMQEQIVLAANTKDFYTCAVRPHGIFGPRDPHLLPTAVDLARRGKFKFIIGDGKNLVDFTYIDNVVHGHILASENLGGGSVVCGKAYNITNDEPIYFWTFMTQIVTGMGYDAPKYHLPYLLVYFIAVFLMLISRLLSPFCHFIPSFTPMKVALAGTHHFYLCDRAKKDMKYKPLVSLDDGIRKTIESFERLKNGGEGDS</sequence>
<organism evidence="36 37">
    <name type="scientific">Pomacea canaliculata</name>
    <name type="common">Golden apple snail</name>
    <dbReference type="NCBI Taxonomy" id="400727"/>
    <lineage>
        <taxon>Eukaryota</taxon>
        <taxon>Metazoa</taxon>
        <taxon>Spiralia</taxon>
        <taxon>Lophotrochozoa</taxon>
        <taxon>Mollusca</taxon>
        <taxon>Gastropoda</taxon>
        <taxon>Caenogastropoda</taxon>
        <taxon>Architaenioglossa</taxon>
        <taxon>Ampullarioidea</taxon>
        <taxon>Ampullariidae</taxon>
        <taxon>Pomacea</taxon>
    </lineage>
</organism>
<reference evidence="36 37" key="1">
    <citation type="submission" date="2018-04" db="EMBL/GenBank/DDBJ databases">
        <title>The genome of golden apple snail Pomacea canaliculata provides insight into stress tolerance and invasive adaptation.</title>
        <authorList>
            <person name="Liu C."/>
            <person name="Liu B."/>
            <person name="Ren Y."/>
            <person name="Zhang Y."/>
            <person name="Wang H."/>
            <person name="Li S."/>
            <person name="Jiang F."/>
            <person name="Yin L."/>
            <person name="Zhang G."/>
            <person name="Qian W."/>
            <person name="Fan W."/>
        </authorList>
    </citation>
    <scope>NUCLEOTIDE SEQUENCE [LARGE SCALE GENOMIC DNA]</scope>
    <source>
        <strain evidence="36">SZHN2017</strain>
        <tissue evidence="36">Muscle</tissue>
    </source>
</reference>
<comment type="similarity">
    <text evidence="3 34">Belongs to the 3-beta-HSD family.</text>
</comment>
<evidence type="ECO:0000256" key="3">
    <source>
        <dbReference type="ARBA" id="ARBA00009219"/>
    </source>
</evidence>
<dbReference type="InterPro" id="IPR002225">
    <property type="entry name" value="3Beta_OHSteriod_DH/Estase"/>
</dbReference>
<dbReference type="GO" id="GO:0005811">
    <property type="term" value="C:lipid droplet"/>
    <property type="evidence" value="ECO:0007669"/>
    <property type="project" value="UniProtKB-SubCell"/>
</dbReference>
<evidence type="ECO:0000256" key="25">
    <source>
        <dbReference type="ARBA" id="ARBA00051429"/>
    </source>
</evidence>
<keyword evidence="15" id="KW-0756">Sterol biosynthesis</keyword>
<comment type="catalytic activity">
    <reaction evidence="23">
        <text>a 3beta-hydroxysteroid-4alpha-carboxylate + NADP(+) = a 3-oxosteroid + CO2 + NADPH</text>
        <dbReference type="Rhea" id="RHEA:34771"/>
        <dbReference type="ChEBI" id="CHEBI:16526"/>
        <dbReference type="ChEBI" id="CHEBI:47788"/>
        <dbReference type="ChEBI" id="CHEBI:57783"/>
        <dbReference type="ChEBI" id="CHEBI:58349"/>
        <dbReference type="ChEBI" id="CHEBI:136966"/>
        <dbReference type="EC" id="1.1.1.170"/>
    </reaction>
</comment>
<keyword evidence="18 34" id="KW-0472">Membrane</keyword>
<evidence type="ECO:0000256" key="32">
    <source>
        <dbReference type="ARBA" id="ARBA00066634"/>
    </source>
</evidence>
<keyword evidence="9" id="KW-0152">Cholesterol biosynthesis</keyword>
<feature type="transmembrane region" description="Helical" evidence="34">
    <location>
        <begin position="261"/>
        <end position="280"/>
    </location>
</feature>
<dbReference type="InterPro" id="IPR036291">
    <property type="entry name" value="NAD(P)-bd_dom_sf"/>
</dbReference>
<comment type="catalytic activity">
    <reaction evidence="25">
        <text>4alpha-carboxy-4beta-methyl-5alpha-cholest-8-en-3beta-ol + NADP(+) = 4alpha-methyl-5alpha-cholest-8-en-3-one + CO2 + NADPH</text>
        <dbReference type="Rhea" id="RHEA:46828"/>
        <dbReference type="ChEBI" id="CHEBI:16526"/>
        <dbReference type="ChEBI" id="CHEBI:57783"/>
        <dbReference type="ChEBI" id="CHEBI:58349"/>
        <dbReference type="ChEBI" id="CHEBI:87047"/>
        <dbReference type="ChEBI" id="CHEBI:87050"/>
    </reaction>
    <physiologicalReaction direction="left-to-right" evidence="25">
        <dbReference type="Rhea" id="RHEA:46829"/>
    </physiologicalReaction>
</comment>
<comment type="catalytic activity">
    <reaction evidence="30">
        <text>4alpha-carboxyzymosterol + NADP(+) = zymosterone + CO2 + NADPH</text>
        <dbReference type="Rhea" id="RHEA:33455"/>
        <dbReference type="ChEBI" id="CHEBI:16526"/>
        <dbReference type="ChEBI" id="CHEBI:52386"/>
        <dbReference type="ChEBI" id="CHEBI:57783"/>
        <dbReference type="ChEBI" id="CHEBI:58349"/>
        <dbReference type="ChEBI" id="CHEBI:143575"/>
    </reaction>
    <physiologicalReaction direction="left-to-right" evidence="30">
        <dbReference type="Rhea" id="RHEA:33456"/>
    </physiologicalReaction>
</comment>
<dbReference type="SUPFAM" id="SSF51735">
    <property type="entry name" value="NAD(P)-binding Rossmann-fold domains"/>
    <property type="match status" value="1"/>
</dbReference>
<dbReference type="AlphaFoldDB" id="A0A2T7PNP9"/>
<comment type="caution">
    <text evidence="36">The sequence shown here is derived from an EMBL/GenBank/DDBJ whole genome shotgun (WGS) entry which is preliminary data.</text>
</comment>
<dbReference type="GO" id="GO:0005789">
    <property type="term" value="C:endoplasmic reticulum membrane"/>
    <property type="evidence" value="ECO:0007669"/>
    <property type="project" value="UniProtKB-SubCell"/>
</dbReference>
<evidence type="ECO:0000256" key="2">
    <source>
        <dbReference type="ARBA" id="ARBA00004502"/>
    </source>
</evidence>
<evidence type="ECO:0000256" key="23">
    <source>
        <dbReference type="ARBA" id="ARBA00051034"/>
    </source>
</evidence>
<dbReference type="GO" id="GO:0006695">
    <property type="term" value="P:cholesterol biosynthetic process"/>
    <property type="evidence" value="ECO:0007669"/>
    <property type="project" value="UniProtKB-KW"/>
</dbReference>
<dbReference type="GO" id="GO:0000252">
    <property type="term" value="F:3-beta-hydroxysteroid dehydrogenase [NAD(P)+]/C4-decarboxylase activity"/>
    <property type="evidence" value="ECO:0007669"/>
    <property type="project" value="UniProtKB-EC"/>
</dbReference>
<dbReference type="PANTHER" id="PTHR43245:SF51">
    <property type="entry name" value="SHORT CHAIN DEHYDROGENASE_REDUCTASE FAMILY 42E, MEMBER 2"/>
    <property type="match status" value="1"/>
</dbReference>
<evidence type="ECO:0000256" key="28">
    <source>
        <dbReference type="ARBA" id="ARBA00052650"/>
    </source>
</evidence>
<evidence type="ECO:0000256" key="5">
    <source>
        <dbReference type="ARBA" id="ARBA00022516"/>
    </source>
</evidence>
<keyword evidence="37" id="KW-1185">Reference proteome</keyword>
<evidence type="ECO:0000256" key="11">
    <source>
        <dbReference type="ARBA" id="ARBA00022955"/>
    </source>
</evidence>
<keyword evidence="7" id="KW-0551">Lipid droplet</keyword>
<evidence type="ECO:0000256" key="21">
    <source>
        <dbReference type="ARBA" id="ARBA00050270"/>
    </source>
</evidence>
<comment type="catalytic activity">
    <reaction evidence="28">
        <text>4alpha-carboxy-5alpha-cholest-8-ene-3beta-ol + NAD(+) = 5alpha-cholest-8-en-3-one + CO2 + NADH</text>
        <dbReference type="Rhea" id="RHEA:47172"/>
        <dbReference type="ChEBI" id="CHEBI:16526"/>
        <dbReference type="ChEBI" id="CHEBI:57540"/>
        <dbReference type="ChEBI" id="CHEBI:57945"/>
        <dbReference type="ChEBI" id="CHEBI:87055"/>
        <dbReference type="ChEBI" id="CHEBI:87056"/>
    </reaction>
    <physiologicalReaction direction="left-to-right" evidence="28">
        <dbReference type="Rhea" id="RHEA:47173"/>
    </physiologicalReaction>
</comment>
<accession>A0A2T7PNP9</accession>
<comment type="catalytic activity">
    <reaction evidence="27">
        <text>4beta-methylzymosterol-4alpha-carboxylate + NAD(+) = 3-dehydro-4-methylzymosterol + CO2 + NADH</text>
        <dbReference type="Rhea" id="RHEA:47160"/>
        <dbReference type="ChEBI" id="CHEBI:16526"/>
        <dbReference type="ChEBI" id="CHEBI:50593"/>
        <dbReference type="ChEBI" id="CHEBI:57540"/>
        <dbReference type="ChEBI" id="CHEBI:57945"/>
        <dbReference type="ChEBI" id="CHEBI:64925"/>
    </reaction>
    <physiologicalReaction direction="left-to-right" evidence="27">
        <dbReference type="Rhea" id="RHEA:47161"/>
    </physiologicalReaction>
</comment>
<dbReference type="STRING" id="400727.A0A2T7PNP9"/>
<comment type="subunit">
    <text evidence="4">Homodimer.</text>
</comment>
<gene>
    <name evidence="36" type="ORF">C0Q70_06319</name>
</gene>
<comment type="catalytic activity">
    <reaction evidence="29">
        <text>4beta-methylzymosterol-4alpha-carboxylate + NADP(+) = 3-dehydro-4-methylzymosterol + CO2 + NADPH</text>
        <dbReference type="Rhea" id="RHEA:33447"/>
        <dbReference type="ChEBI" id="CHEBI:16526"/>
        <dbReference type="ChEBI" id="CHEBI:50593"/>
        <dbReference type="ChEBI" id="CHEBI:57783"/>
        <dbReference type="ChEBI" id="CHEBI:58349"/>
        <dbReference type="ChEBI" id="CHEBI:64925"/>
        <dbReference type="EC" id="1.1.1.170"/>
    </reaction>
    <physiologicalReaction direction="left-to-right" evidence="29">
        <dbReference type="Rhea" id="RHEA:33448"/>
    </physiologicalReaction>
</comment>
<evidence type="ECO:0000256" key="7">
    <source>
        <dbReference type="ARBA" id="ARBA00022677"/>
    </source>
</evidence>
<evidence type="ECO:0000256" key="15">
    <source>
        <dbReference type="ARBA" id="ARBA00023011"/>
    </source>
</evidence>
<evidence type="ECO:0000256" key="27">
    <source>
        <dbReference type="ARBA" id="ARBA00051958"/>
    </source>
</evidence>
<evidence type="ECO:0000256" key="17">
    <source>
        <dbReference type="ARBA" id="ARBA00023098"/>
    </source>
</evidence>
<evidence type="ECO:0000256" key="16">
    <source>
        <dbReference type="ARBA" id="ARBA00023027"/>
    </source>
</evidence>
<evidence type="ECO:0000256" key="31">
    <source>
        <dbReference type="ARBA" id="ARBA00060653"/>
    </source>
</evidence>
<keyword evidence="14 34" id="KW-0560">Oxidoreductase</keyword>
<dbReference type="OrthoDB" id="10262413at2759"/>
<keyword evidence="17" id="KW-0443">Lipid metabolism</keyword>
<keyword evidence="13" id="KW-0007">Acetylation</keyword>
<dbReference type="Pfam" id="PF01073">
    <property type="entry name" value="3Beta_HSD"/>
    <property type="match status" value="1"/>
</dbReference>
<evidence type="ECO:0000313" key="37">
    <source>
        <dbReference type="Proteomes" id="UP000245119"/>
    </source>
</evidence>
<evidence type="ECO:0000256" key="14">
    <source>
        <dbReference type="ARBA" id="ARBA00023002"/>
    </source>
</evidence>